<evidence type="ECO:0000256" key="5">
    <source>
        <dbReference type="ARBA" id="ARBA00022692"/>
    </source>
</evidence>
<dbReference type="GO" id="GO:0005886">
    <property type="term" value="C:plasma membrane"/>
    <property type="evidence" value="ECO:0007669"/>
    <property type="project" value="UniProtKB-SubCell"/>
</dbReference>
<dbReference type="NCBIfam" id="TIGR00220">
    <property type="entry name" value="mscL"/>
    <property type="match status" value="1"/>
</dbReference>
<evidence type="ECO:0000256" key="2">
    <source>
        <dbReference type="ARBA" id="ARBA00007254"/>
    </source>
</evidence>
<organism evidence="11 12">
    <name type="scientific">Brucella intermedia LMG 3301</name>
    <dbReference type="NCBI Taxonomy" id="641118"/>
    <lineage>
        <taxon>Bacteria</taxon>
        <taxon>Pseudomonadati</taxon>
        <taxon>Pseudomonadota</taxon>
        <taxon>Alphaproteobacteria</taxon>
        <taxon>Hyphomicrobiales</taxon>
        <taxon>Brucellaceae</taxon>
        <taxon>Brucella/Ochrobactrum group</taxon>
        <taxon>Brucella</taxon>
    </lineage>
</organism>
<accession>C4WI78</accession>
<evidence type="ECO:0000256" key="8">
    <source>
        <dbReference type="ARBA" id="ARBA00023136"/>
    </source>
</evidence>
<evidence type="ECO:0000256" key="6">
    <source>
        <dbReference type="ARBA" id="ARBA00022989"/>
    </source>
</evidence>
<dbReference type="NCBIfam" id="NF010557">
    <property type="entry name" value="PRK13952.1"/>
    <property type="match status" value="1"/>
</dbReference>
<gene>
    <name evidence="10 11" type="primary">mscL</name>
    <name evidence="11" type="ORF">OINT_1000347</name>
</gene>
<comment type="caution">
    <text evidence="11">The sequence shown here is derived from an EMBL/GenBank/DDBJ whole genome shotgun (WGS) entry which is preliminary data.</text>
</comment>
<evidence type="ECO:0000256" key="4">
    <source>
        <dbReference type="ARBA" id="ARBA00022475"/>
    </source>
</evidence>
<dbReference type="PANTHER" id="PTHR30266">
    <property type="entry name" value="MECHANOSENSITIVE CHANNEL MSCL"/>
    <property type="match status" value="1"/>
</dbReference>
<dbReference type="Pfam" id="PF01741">
    <property type="entry name" value="MscL"/>
    <property type="match status" value="1"/>
</dbReference>
<feature type="transmembrane region" description="Helical" evidence="10">
    <location>
        <begin position="123"/>
        <end position="146"/>
    </location>
</feature>
<feature type="transmembrane region" description="Helical" evidence="10">
    <location>
        <begin position="84"/>
        <end position="103"/>
    </location>
</feature>
<dbReference type="EMBL" id="ACQA01000001">
    <property type="protein sequence ID" value="EEQ95004.1"/>
    <property type="molecule type" value="Genomic_DNA"/>
</dbReference>
<dbReference type="PRINTS" id="PR01264">
    <property type="entry name" value="MECHCHANNEL"/>
</dbReference>
<keyword evidence="3 10" id="KW-0813">Transport</keyword>
<dbReference type="InterPro" id="IPR036019">
    <property type="entry name" value="MscL_channel"/>
</dbReference>
<dbReference type="SUPFAM" id="SSF81330">
    <property type="entry name" value="Gated mechanosensitive channel"/>
    <property type="match status" value="1"/>
</dbReference>
<evidence type="ECO:0000313" key="12">
    <source>
        <dbReference type="Proteomes" id="UP000004386"/>
    </source>
</evidence>
<dbReference type="InterPro" id="IPR001185">
    <property type="entry name" value="MS_channel"/>
</dbReference>
<evidence type="ECO:0000256" key="1">
    <source>
        <dbReference type="ARBA" id="ARBA00004651"/>
    </source>
</evidence>
<keyword evidence="9 10" id="KW-0407">Ion channel</keyword>
<reference evidence="11 12" key="1">
    <citation type="submission" date="2009-05" db="EMBL/GenBank/DDBJ databases">
        <authorList>
            <person name="Setubal J.C."/>
            <person name="Boyle S."/>
            <person name="Crasta O.R."/>
            <person name="Gillespie J.J."/>
            <person name="Kenyon R.W."/>
            <person name="Lu J."/>
            <person name="Mane S."/>
            <person name="Nagrani S."/>
            <person name="Shallom J.M."/>
            <person name="Shallom S."/>
            <person name="Shukla M."/>
            <person name="Snyder E.E."/>
            <person name="Sobral B.W."/>
            <person name="Wattam A.R."/>
            <person name="Will R."/>
            <person name="Williams K."/>
            <person name="Yoo H."/>
            <person name="Munk C."/>
            <person name="Tapia R."/>
            <person name="Green L."/>
            <person name="Rogers Y."/>
            <person name="Detter J.C."/>
            <person name="Bruce D."/>
            <person name="Brettin T.S."/>
            <person name="Tsolis R."/>
        </authorList>
    </citation>
    <scope>NUCLEOTIDE SEQUENCE [LARGE SCALE GENOMIC DNA]</scope>
    <source>
        <strain evidence="11 12">LMG 3301</strain>
    </source>
</reference>
<dbReference type="GO" id="GO:0008381">
    <property type="term" value="F:mechanosensitive monoatomic ion channel activity"/>
    <property type="evidence" value="ECO:0007669"/>
    <property type="project" value="UniProtKB-UniRule"/>
</dbReference>
<dbReference type="PROSITE" id="PS01327">
    <property type="entry name" value="MSCL"/>
    <property type="match status" value="1"/>
</dbReference>
<dbReference type="PANTHER" id="PTHR30266:SF2">
    <property type="entry name" value="LARGE-CONDUCTANCE MECHANOSENSITIVE CHANNEL"/>
    <property type="match status" value="1"/>
</dbReference>
<keyword evidence="10" id="KW-0997">Cell inner membrane</keyword>
<dbReference type="InterPro" id="IPR019823">
    <property type="entry name" value="Mechanosensitive_channel_CS"/>
</dbReference>
<dbReference type="Proteomes" id="UP000004386">
    <property type="component" value="Unassembled WGS sequence"/>
</dbReference>
<dbReference type="AlphaFoldDB" id="C4WI78"/>
<dbReference type="NCBIfam" id="NF001843">
    <property type="entry name" value="PRK00567.1-4"/>
    <property type="match status" value="1"/>
</dbReference>
<feature type="transmembrane region" description="Helical" evidence="10">
    <location>
        <begin position="54"/>
        <end position="77"/>
    </location>
</feature>
<evidence type="ECO:0000256" key="9">
    <source>
        <dbReference type="ARBA" id="ARBA00023303"/>
    </source>
</evidence>
<keyword evidence="5 10" id="KW-0812">Transmembrane</keyword>
<comment type="function">
    <text evidence="10">Channel that opens in response to stretch forces in the membrane lipid bilayer. May participate in the regulation of osmotic pressure changes within the cell.</text>
</comment>
<dbReference type="InterPro" id="IPR037673">
    <property type="entry name" value="MSC/AndL"/>
</dbReference>
<keyword evidence="4 10" id="KW-1003">Cell membrane</keyword>
<keyword evidence="6 10" id="KW-1133">Transmembrane helix</keyword>
<protein>
    <recommendedName>
        <fullName evidence="10">Large-conductance mechanosensitive channel</fullName>
    </recommendedName>
</protein>
<dbReference type="HAMAP" id="MF_00115">
    <property type="entry name" value="MscL"/>
    <property type="match status" value="1"/>
</dbReference>
<keyword evidence="7 10" id="KW-0406">Ion transport</keyword>
<keyword evidence="8 10" id="KW-0472">Membrane</keyword>
<comment type="subunit">
    <text evidence="10">Homopentamer.</text>
</comment>
<name>C4WI78_9HYPH</name>
<proteinExistence type="inferred from homology"/>
<comment type="subcellular location">
    <subcellularLocation>
        <location evidence="10">Cell inner membrane</location>
        <topology evidence="10">Multi-pass membrane protein</topology>
    </subcellularLocation>
    <subcellularLocation>
        <location evidence="1">Cell membrane</location>
        <topology evidence="1">Multi-pass membrane protein</topology>
    </subcellularLocation>
</comment>
<dbReference type="Gene3D" id="1.10.1200.120">
    <property type="entry name" value="Large-conductance mechanosensitive channel, MscL, domain 1"/>
    <property type="match status" value="1"/>
</dbReference>
<evidence type="ECO:0000256" key="10">
    <source>
        <dbReference type="HAMAP-Rule" id="MF_00115"/>
    </source>
</evidence>
<evidence type="ECO:0000256" key="7">
    <source>
        <dbReference type="ARBA" id="ARBA00023065"/>
    </source>
</evidence>
<dbReference type="HOGENOM" id="CLU_095787_0_1_5"/>
<evidence type="ECO:0000313" key="11">
    <source>
        <dbReference type="EMBL" id="EEQ95004.1"/>
    </source>
</evidence>
<sequence length="183" mass="19969">MTKRFRFHLWKTALPSTASFSGAQVDLTNATAAGRPKRSAFVRETAMLKEFKEFALKGNMVDLAIGVIIGGAFGGLVNSIVNDIIMPIIGLITGGIDFSNMFIQLAGEPKTTLAAARDAGATIAYGNFITLLINFLIIAWVLFLVVKAMNRMKKKEEAKPEPEAPREEVLLTEIRDLLAKQKA</sequence>
<comment type="similarity">
    <text evidence="2 10">Belongs to the MscL family.</text>
</comment>
<evidence type="ECO:0000256" key="3">
    <source>
        <dbReference type="ARBA" id="ARBA00022448"/>
    </source>
</evidence>